<name>A0A1P8K0G2_9BURK</name>
<sequence>MNYREKALVFHCAEDTLLGILSVPERAEDTGVVVIVGGPQYRAGSHRQFVLLSRALASAGYAVLRFDYRGMGDSSGDARDFLGANADVAAAIDAMQTHMPNVRNVVLWGLCDGASAALLYCDETSDERVAGLCLLNPWVRSDASLARTQVKHYYTQRLLQRDFWYKLFSGKVAMKALSGLLRNLQMSAGRSSPSQVAASFQQRMARAWSCFPGGILLLLSGKDYTAKEFLGYAQSDPAWQAAWRHPKLSRHDLPEADHTFSDGQARRMVEQLTSDWLQTQAPIDNAPRQAPLVQSS</sequence>
<dbReference type="STRING" id="1842727.RD110_21545"/>
<dbReference type="Proteomes" id="UP000186609">
    <property type="component" value="Chromosome"/>
</dbReference>
<keyword evidence="2" id="KW-0378">Hydrolase</keyword>
<dbReference type="NCBIfam" id="TIGR03100">
    <property type="entry name" value="hydr1_PEP"/>
    <property type="match status" value="1"/>
</dbReference>
<dbReference type="PANTHER" id="PTHR43265:SF1">
    <property type="entry name" value="ESTERASE ESTD"/>
    <property type="match status" value="1"/>
</dbReference>
<dbReference type="PANTHER" id="PTHR43265">
    <property type="entry name" value="ESTERASE ESTD"/>
    <property type="match status" value="1"/>
</dbReference>
<dbReference type="InterPro" id="IPR017531">
    <property type="entry name" value="Hydrolase-1_PEP"/>
</dbReference>
<evidence type="ECO:0000259" key="1">
    <source>
        <dbReference type="Pfam" id="PF12697"/>
    </source>
</evidence>
<dbReference type="SUPFAM" id="SSF53474">
    <property type="entry name" value="alpha/beta-Hydrolases"/>
    <property type="match status" value="1"/>
</dbReference>
<dbReference type="Gene3D" id="3.40.50.1820">
    <property type="entry name" value="alpha/beta hydrolase"/>
    <property type="match status" value="1"/>
</dbReference>
<dbReference type="OrthoDB" id="5379975at2"/>
<proteinExistence type="predicted"/>
<keyword evidence="3" id="KW-1185">Reference proteome</keyword>
<gene>
    <name evidence="2" type="ORF">RD110_21545</name>
</gene>
<protein>
    <submittedName>
        <fullName evidence="2">Hydrolase 1, exosortase A system-associated</fullName>
    </submittedName>
</protein>
<accession>A0A1P8K0G2</accession>
<dbReference type="GO" id="GO:0052689">
    <property type="term" value="F:carboxylic ester hydrolase activity"/>
    <property type="evidence" value="ECO:0007669"/>
    <property type="project" value="TreeGrafter"/>
</dbReference>
<dbReference type="AlphaFoldDB" id="A0A1P8K0G2"/>
<reference evidence="2 3" key="1">
    <citation type="submission" date="2017-01" db="EMBL/GenBank/DDBJ databases">
        <authorList>
            <person name="Mah S.A."/>
            <person name="Swanson W.J."/>
            <person name="Moy G.W."/>
            <person name="Vacquier V.D."/>
        </authorList>
    </citation>
    <scope>NUCLEOTIDE SEQUENCE [LARGE SCALE GENOMIC DNA]</scope>
    <source>
        <strain evidence="2 3">DCY110</strain>
    </source>
</reference>
<dbReference type="EMBL" id="CP019236">
    <property type="protein sequence ID" value="APW39482.1"/>
    <property type="molecule type" value="Genomic_DNA"/>
</dbReference>
<dbReference type="InterPro" id="IPR000073">
    <property type="entry name" value="AB_hydrolase_1"/>
</dbReference>
<dbReference type="Pfam" id="PF12697">
    <property type="entry name" value="Abhydrolase_6"/>
    <property type="match status" value="1"/>
</dbReference>
<dbReference type="InterPro" id="IPR053145">
    <property type="entry name" value="AB_hydrolase_Est10"/>
</dbReference>
<dbReference type="RefSeq" id="WP_076201889.1">
    <property type="nucleotide sequence ID" value="NZ_CP019236.1"/>
</dbReference>
<dbReference type="KEGG" id="rhy:RD110_21545"/>
<evidence type="ECO:0000313" key="3">
    <source>
        <dbReference type="Proteomes" id="UP000186609"/>
    </source>
</evidence>
<feature type="domain" description="AB hydrolase-1" evidence="1">
    <location>
        <begin position="46"/>
        <end position="269"/>
    </location>
</feature>
<organism evidence="2 3">
    <name type="scientific">Rhodoferax koreensis</name>
    <dbReference type="NCBI Taxonomy" id="1842727"/>
    <lineage>
        <taxon>Bacteria</taxon>
        <taxon>Pseudomonadati</taxon>
        <taxon>Pseudomonadota</taxon>
        <taxon>Betaproteobacteria</taxon>
        <taxon>Burkholderiales</taxon>
        <taxon>Comamonadaceae</taxon>
        <taxon>Rhodoferax</taxon>
    </lineage>
</organism>
<dbReference type="InterPro" id="IPR029058">
    <property type="entry name" value="AB_hydrolase_fold"/>
</dbReference>
<evidence type="ECO:0000313" key="2">
    <source>
        <dbReference type="EMBL" id="APW39482.1"/>
    </source>
</evidence>